<sequence length="154" mass="17630">MVDGVFPCIEYLPMWILRLASEINWAEEKECFESLCRETSKLYAYSFRTSSSDDQDSDDDESGDPDLKKKEKDSSLSQDISDSQISEPGTSTGTQDEKISKGVDNKKDKWKYIVEHILYAAFRKTLLPPKHFAKDGTVLQIADLPNLYKVFERC</sequence>
<organism evidence="3 4">
    <name type="scientific">Ladona fulva</name>
    <name type="common">Scarce chaser dragonfly</name>
    <name type="synonym">Libellula fulva</name>
    <dbReference type="NCBI Taxonomy" id="123851"/>
    <lineage>
        <taxon>Eukaryota</taxon>
        <taxon>Metazoa</taxon>
        <taxon>Ecdysozoa</taxon>
        <taxon>Arthropoda</taxon>
        <taxon>Hexapoda</taxon>
        <taxon>Insecta</taxon>
        <taxon>Pterygota</taxon>
        <taxon>Palaeoptera</taxon>
        <taxon>Odonata</taxon>
        <taxon>Epiprocta</taxon>
        <taxon>Anisoptera</taxon>
        <taxon>Libelluloidea</taxon>
        <taxon>Libellulidae</taxon>
        <taxon>Ladona</taxon>
    </lineage>
</organism>
<evidence type="ECO:0000256" key="1">
    <source>
        <dbReference type="SAM" id="MobiDB-lite"/>
    </source>
</evidence>
<dbReference type="InterPro" id="IPR032189">
    <property type="entry name" value="Mlh1_C"/>
</dbReference>
<accession>A0A8K0KKF2</accession>
<evidence type="ECO:0000313" key="3">
    <source>
        <dbReference type="EMBL" id="KAG8236687.1"/>
    </source>
</evidence>
<reference evidence="3" key="2">
    <citation type="submission" date="2017-10" db="EMBL/GenBank/DDBJ databases">
        <title>Ladona fulva Genome sequencing and assembly.</title>
        <authorList>
            <person name="Murali S."/>
            <person name="Richards S."/>
            <person name="Bandaranaike D."/>
            <person name="Bellair M."/>
            <person name="Blankenburg K."/>
            <person name="Chao H."/>
            <person name="Dinh H."/>
            <person name="Doddapaneni H."/>
            <person name="Dugan-Rocha S."/>
            <person name="Elkadiri S."/>
            <person name="Gnanaolivu R."/>
            <person name="Hernandez B."/>
            <person name="Skinner E."/>
            <person name="Javaid M."/>
            <person name="Lee S."/>
            <person name="Li M."/>
            <person name="Ming W."/>
            <person name="Munidasa M."/>
            <person name="Muniz J."/>
            <person name="Nguyen L."/>
            <person name="Hughes D."/>
            <person name="Osuji N."/>
            <person name="Pu L.-L."/>
            <person name="Puazo M."/>
            <person name="Qu C."/>
            <person name="Quiroz J."/>
            <person name="Raj R."/>
            <person name="Weissenberger G."/>
            <person name="Xin Y."/>
            <person name="Zou X."/>
            <person name="Han Y."/>
            <person name="Worley K."/>
            <person name="Muzny D."/>
            <person name="Gibbs R."/>
        </authorList>
    </citation>
    <scope>NUCLEOTIDE SEQUENCE</scope>
    <source>
        <strain evidence="3">Sampled in the wild</strain>
    </source>
</reference>
<dbReference type="AlphaFoldDB" id="A0A8K0KKF2"/>
<feature type="compositionally biased region" description="Acidic residues" evidence="1">
    <location>
        <begin position="53"/>
        <end position="64"/>
    </location>
</feature>
<reference evidence="3" key="1">
    <citation type="submission" date="2013-04" db="EMBL/GenBank/DDBJ databases">
        <authorList>
            <person name="Qu J."/>
            <person name="Murali S.C."/>
            <person name="Bandaranaike D."/>
            <person name="Bellair M."/>
            <person name="Blankenburg K."/>
            <person name="Chao H."/>
            <person name="Dinh H."/>
            <person name="Doddapaneni H."/>
            <person name="Downs B."/>
            <person name="Dugan-Rocha S."/>
            <person name="Elkadiri S."/>
            <person name="Gnanaolivu R.D."/>
            <person name="Hernandez B."/>
            <person name="Javaid M."/>
            <person name="Jayaseelan J.C."/>
            <person name="Lee S."/>
            <person name="Li M."/>
            <person name="Ming W."/>
            <person name="Munidasa M."/>
            <person name="Muniz J."/>
            <person name="Nguyen L."/>
            <person name="Ongeri F."/>
            <person name="Osuji N."/>
            <person name="Pu L.-L."/>
            <person name="Puazo M."/>
            <person name="Qu C."/>
            <person name="Quiroz J."/>
            <person name="Raj R."/>
            <person name="Weissenberger G."/>
            <person name="Xin Y."/>
            <person name="Zou X."/>
            <person name="Han Y."/>
            <person name="Richards S."/>
            <person name="Worley K."/>
            <person name="Muzny D."/>
            <person name="Gibbs R."/>
        </authorList>
    </citation>
    <scope>NUCLEOTIDE SEQUENCE</scope>
    <source>
        <strain evidence="3">Sampled in the wild</strain>
    </source>
</reference>
<keyword evidence="4" id="KW-1185">Reference proteome</keyword>
<dbReference type="Proteomes" id="UP000792457">
    <property type="component" value="Unassembled WGS sequence"/>
</dbReference>
<feature type="domain" description="DNA mismatch repair protein Mlh1 C-terminal" evidence="2">
    <location>
        <begin position="2"/>
        <end position="154"/>
    </location>
</feature>
<dbReference type="OrthoDB" id="10263226at2759"/>
<protein>
    <recommendedName>
        <fullName evidence="2">DNA mismatch repair protein Mlh1 C-terminal domain-containing protein</fullName>
    </recommendedName>
</protein>
<gene>
    <name evidence="3" type="ORF">J437_LFUL016724</name>
</gene>
<feature type="compositionally biased region" description="Low complexity" evidence="1">
    <location>
        <begin position="75"/>
        <end position="86"/>
    </location>
</feature>
<comment type="caution">
    <text evidence="3">The sequence shown here is derived from an EMBL/GenBank/DDBJ whole genome shotgun (WGS) entry which is preliminary data.</text>
</comment>
<name>A0A8K0KKF2_LADFU</name>
<evidence type="ECO:0000313" key="4">
    <source>
        <dbReference type="Proteomes" id="UP000792457"/>
    </source>
</evidence>
<feature type="compositionally biased region" description="Basic and acidic residues" evidence="1">
    <location>
        <begin position="65"/>
        <end position="74"/>
    </location>
</feature>
<dbReference type="Pfam" id="PF16413">
    <property type="entry name" value="Mlh1_C"/>
    <property type="match status" value="1"/>
</dbReference>
<proteinExistence type="predicted"/>
<feature type="region of interest" description="Disordered" evidence="1">
    <location>
        <begin position="48"/>
        <end position="100"/>
    </location>
</feature>
<evidence type="ECO:0000259" key="2">
    <source>
        <dbReference type="Pfam" id="PF16413"/>
    </source>
</evidence>
<dbReference type="EMBL" id="KZ309060">
    <property type="protein sequence ID" value="KAG8236687.1"/>
    <property type="molecule type" value="Genomic_DNA"/>
</dbReference>